<dbReference type="CDD" id="cd02869">
    <property type="entry name" value="PseudoU_synth_RluA_like"/>
    <property type="match status" value="1"/>
</dbReference>
<dbReference type="Pfam" id="PF00849">
    <property type="entry name" value="PseudoU_synth_2"/>
    <property type="match status" value="1"/>
</dbReference>
<dbReference type="InterPro" id="IPR006145">
    <property type="entry name" value="PsdUridine_synth_RsuA/RluA"/>
</dbReference>
<sequence length="384" mass="42015">MRTVLTREMDGRRVLGPIWSGWRRGLAVSTAPEDAGFGIEARHHRQPRGSRLRSGPLGDQPFPGLLPKNLSREELVDALRAAVVDRKGPLVMLNKPQGLPVTGKSGELTLLSVLPELSQSLGLGEQELQVVRASGKESSGLVLLSSCPQTASRLQKFFTHSQRAQRPTATYCAVTNGIPTASEGKIQAALKLEHIDGVNLTVPVKAPSRKDILQGVKKTLSHFRVVATGSGCALVQLQPLTVFSSQLQVHMVLQLCPVLGDHTYSARVGTVLGQRFLLPAESTKPQRQLGTTGRQPFWLPRLYLYPHLGVWPWASNTLLSFILSVCSIRELMWLISKTLLSLPFFESGTKGQRHACIRTPDASTCSNRVSPDYQNLNTRTVPSC</sequence>
<dbReference type="InterPro" id="IPR050188">
    <property type="entry name" value="RluA_PseudoU_synthase"/>
</dbReference>
<proteinExistence type="predicted"/>
<gene>
    <name evidence="3" type="primary">RPUSD3</name>
</gene>
<reference evidence="3" key="3">
    <citation type="submission" date="2025-09" db="UniProtKB">
        <authorList>
            <consortium name="Ensembl"/>
        </authorList>
    </citation>
    <scope>IDENTIFICATION</scope>
</reference>
<accession>A0A2K5V1X1</accession>
<protein>
    <submittedName>
        <fullName evidence="3">RNA pseudouridine synthase D3</fullName>
    </submittedName>
</protein>
<dbReference type="InterPro" id="IPR020103">
    <property type="entry name" value="PsdUridine_synth_cat_dom_sf"/>
</dbReference>
<evidence type="ECO:0000313" key="3">
    <source>
        <dbReference type="Ensembl" id="ENSMFAP00000018713.2"/>
    </source>
</evidence>
<evidence type="ECO:0000259" key="2">
    <source>
        <dbReference type="Pfam" id="PF00849"/>
    </source>
</evidence>
<dbReference type="PANTHER" id="PTHR21600">
    <property type="entry name" value="MITOCHONDRIAL RNA PSEUDOURIDINE SYNTHASE"/>
    <property type="match status" value="1"/>
</dbReference>
<dbReference type="GO" id="GO:0003723">
    <property type="term" value="F:RNA binding"/>
    <property type="evidence" value="ECO:0007669"/>
    <property type="project" value="InterPro"/>
</dbReference>
<reference evidence="3" key="2">
    <citation type="submission" date="2025-08" db="UniProtKB">
        <authorList>
            <consortium name="Ensembl"/>
        </authorList>
    </citation>
    <scope>IDENTIFICATION</scope>
</reference>
<dbReference type="GO" id="GO:0001522">
    <property type="term" value="P:pseudouridine synthesis"/>
    <property type="evidence" value="ECO:0007669"/>
    <property type="project" value="InterPro"/>
</dbReference>
<name>A0A2K5V1X1_MACFA</name>
<feature type="domain" description="Pseudouridine synthase RsuA/RluA-like" evidence="2">
    <location>
        <begin position="90"/>
        <end position="251"/>
    </location>
</feature>
<organism evidence="3 4">
    <name type="scientific">Macaca fascicularis</name>
    <name type="common">Crab-eating macaque</name>
    <name type="synonym">Cynomolgus monkey</name>
    <dbReference type="NCBI Taxonomy" id="9541"/>
    <lineage>
        <taxon>Eukaryota</taxon>
        <taxon>Metazoa</taxon>
        <taxon>Chordata</taxon>
        <taxon>Craniata</taxon>
        <taxon>Vertebrata</taxon>
        <taxon>Euteleostomi</taxon>
        <taxon>Mammalia</taxon>
        <taxon>Eutheria</taxon>
        <taxon>Euarchontoglires</taxon>
        <taxon>Primates</taxon>
        <taxon>Haplorrhini</taxon>
        <taxon>Catarrhini</taxon>
        <taxon>Cercopithecidae</taxon>
        <taxon>Cercopithecinae</taxon>
        <taxon>Macaca</taxon>
    </lineage>
</organism>
<dbReference type="Bgee" id="ENSMFAG00000032407">
    <property type="expression patterns" value="Expressed in cerebellum and 13 other cell types or tissues"/>
</dbReference>
<dbReference type="Proteomes" id="UP000233100">
    <property type="component" value="Chromosome 2"/>
</dbReference>
<dbReference type="GeneTree" id="ENSGT00940000161059"/>
<keyword evidence="4" id="KW-1185">Reference proteome</keyword>
<dbReference type="Gene3D" id="3.30.2350.10">
    <property type="entry name" value="Pseudouridine synthase"/>
    <property type="match status" value="1"/>
</dbReference>
<dbReference type="GO" id="GO:0009982">
    <property type="term" value="F:pseudouridine synthase activity"/>
    <property type="evidence" value="ECO:0007669"/>
    <property type="project" value="InterPro"/>
</dbReference>
<dbReference type="SUPFAM" id="SSF55120">
    <property type="entry name" value="Pseudouridine synthase"/>
    <property type="match status" value="1"/>
</dbReference>
<evidence type="ECO:0000313" key="4">
    <source>
        <dbReference type="Proteomes" id="UP000233100"/>
    </source>
</evidence>
<feature type="compositionally biased region" description="Basic residues" evidence="1">
    <location>
        <begin position="42"/>
        <end position="51"/>
    </location>
</feature>
<reference evidence="3 4" key="1">
    <citation type="submission" date="2013-03" db="EMBL/GenBank/DDBJ databases">
        <authorList>
            <person name="Warren W."/>
            <person name="Wilson R.K."/>
        </authorList>
    </citation>
    <scope>NUCLEOTIDE SEQUENCE</scope>
</reference>
<evidence type="ECO:0000256" key="1">
    <source>
        <dbReference type="SAM" id="MobiDB-lite"/>
    </source>
</evidence>
<dbReference type="VEuPathDB" id="HostDB:ENSMFAG00000032407"/>
<dbReference type="PANTHER" id="PTHR21600:SF49">
    <property type="entry name" value="MITOCHONDRIAL MRNA PSEUDOURIDINE SYNTHASE RPUSD3"/>
    <property type="match status" value="1"/>
</dbReference>
<dbReference type="AlphaFoldDB" id="A0A2K5V1X1"/>
<feature type="region of interest" description="Disordered" evidence="1">
    <location>
        <begin position="42"/>
        <end position="66"/>
    </location>
</feature>
<dbReference type="Ensembl" id="ENSMFAT00000069260.2">
    <property type="protein sequence ID" value="ENSMFAP00000018713.2"/>
    <property type="gene ID" value="ENSMFAG00000032407.2"/>
</dbReference>